<dbReference type="AlphaFoldDB" id="A0A316YXD6"/>
<gene>
    <name evidence="3" type="ORF">FA10DRAFT_264326</name>
</gene>
<dbReference type="Pfam" id="PF03765">
    <property type="entry name" value="CRAL_TRIO_N"/>
    <property type="match status" value="1"/>
</dbReference>
<feature type="region of interest" description="Disordered" evidence="1">
    <location>
        <begin position="609"/>
        <end position="740"/>
    </location>
</feature>
<dbReference type="InterPro" id="IPR001251">
    <property type="entry name" value="CRAL-TRIO_dom"/>
</dbReference>
<dbReference type="PROSITE" id="PS50191">
    <property type="entry name" value="CRAL_TRIO"/>
    <property type="match status" value="1"/>
</dbReference>
<dbReference type="CDD" id="cd00170">
    <property type="entry name" value="SEC14"/>
    <property type="match status" value="1"/>
</dbReference>
<evidence type="ECO:0000313" key="3">
    <source>
        <dbReference type="EMBL" id="PWN93716.1"/>
    </source>
</evidence>
<dbReference type="InterPro" id="IPR036865">
    <property type="entry name" value="CRAL-TRIO_dom_sf"/>
</dbReference>
<dbReference type="OrthoDB" id="43460at2759"/>
<reference evidence="3 4" key="1">
    <citation type="journal article" date="2018" name="Mol. Biol. Evol.">
        <title>Broad Genomic Sampling Reveals a Smut Pathogenic Ancestry of the Fungal Clade Ustilaginomycotina.</title>
        <authorList>
            <person name="Kijpornyongpan T."/>
            <person name="Mondo S.J."/>
            <person name="Barry K."/>
            <person name="Sandor L."/>
            <person name="Lee J."/>
            <person name="Lipzen A."/>
            <person name="Pangilinan J."/>
            <person name="LaButti K."/>
            <person name="Hainaut M."/>
            <person name="Henrissat B."/>
            <person name="Grigoriev I.V."/>
            <person name="Spatafora J.W."/>
            <person name="Aime M.C."/>
        </authorList>
    </citation>
    <scope>NUCLEOTIDE SEQUENCE [LARGE SCALE GENOMIC DNA]</scope>
    <source>
        <strain evidence="3 4">MCA 4198</strain>
    </source>
</reference>
<dbReference type="EMBL" id="KZ819634">
    <property type="protein sequence ID" value="PWN93716.1"/>
    <property type="molecule type" value="Genomic_DNA"/>
</dbReference>
<dbReference type="PANTHER" id="PTHR46590">
    <property type="entry name" value="PHOSPHATIDYLINOSITOL TRANSFER PROTEIN CSR1-RELATED"/>
    <property type="match status" value="1"/>
</dbReference>
<dbReference type="InterPro" id="IPR036273">
    <property type="entry name" value="CRAL/TRIO_N_dom_sf"/>
</dbReference>
<dbReference type="Gene3D" id="3.40.525.10">
    <property type="entry name" value="CRAL-TRIO lipid binding domain"/>
    <property type="match status" value="1"/>
</dbReference>
<dbReference type="SUPFAM" id="SSF46938">
    <property type="entry name" value="CRAL/TRIO N-terminal domain"/>
    <property type="match status" value="1"/>
</dbReference>
<dbReference type="SUPFAM" id="SSF52087">
    <property type="entry name" value="CRAL/TRIO domain"/>
    <property type="match status" value="1"/>
</dbReference>
<organism evidence="3 4">
    <name type="scientific">Acaromyces ingoldii</name>
    <dbReference type="NCBI Taxonomy" id="215250"/>
    <lineage>
        <taxon>Eukaryota</taxon>
        <taxon>Fungi</taxon>
        <taxon>Dikarya</taxon>
        <taxon>Basidiomycota</taxon>
        <taxon>Ustilaginomycotina</taxon>
        <taxon>Exobasidiomycetes</taxon>
        <taxon>Exobasidiales</taxon>
        <taxon>Cryptobasidiaceae</taxon>
        <taxon>Acaromyces</taxon>
    </lineage>
</organism>
<evidence type="ECO:0000256" key="1">
    <source>
        <dbReference type="SAM" id="MobiDB-lite"/>
    </source>
</evidence>
<accession>A0A316YXD6</accession>
<feature type="region of interest" description="Disordered" evidence="1">
    <location>
        <begin position="39"/>
        <end position="135"/>
    </location>
</feature>
<keyword evidence="4" id="KW-1185">Reference proteome</keyword>
<dbReference type="Pfam" id="PF00650">
    <property type="entry name" value="CRAL_TRIO"/>
    <property type="match status" value="1"/>
</dbReference>
<feature type="domain" description="CRAL-TRIO" evidence="2">
    <location>
        <begin position="237"/>
        <end position="372"/>
    </location>
</feature>
<feature type="region of interest" description="Disordered" evidence="1">
    <location>
        <begin position="451"/>
        <end position="487"/>
    </location>
</feature>
<evidence type="ECO:0000313" key="4">
    <source>
        <dbReference type="Proteomes" id="UP000245768"/>
    </source>
</evidence>
<feature type="compositionally biased region" description="Low complexity" evidence="1">
    <location>
        <begin position="42"/>
        <end position="55"/>
    </location>
</feature>
<sequence>MASIQPDAAGTRGHLTSSQTRALYRLWQRFFRLCEVPAGGLSASSSSTTSYSQQSNGGRNGAGLPTVHSSASNSGEKLPGSTSGPGGTSSRASEREHRLAASASSPAVGKMGPRLQRMPSGRTIDERGSHIPKDDRVKDELKTIEEAKEMRMFLEKYGGAKLREIFWDMVKGEHPDALMLRFLRARKWNVDRAVAVIGSTAAFRADNDVEGILREGEKPLVKTRGGRNILENGIAYVYGSTPAGEPIWFVEVGRHFSHNQTQEELKRGVILMQEWMQLLMIPPTEKKVVIFNMNEFGIRNMDWWCVFFMVKTMESYYVETLARVYVHGAPWIFKPIWAILRPLLDPVVRDKIRLTSQPEELAEDIPLHHLPKGTMRGQMDWEYQFPPPIPHEDDTLLETEKRDRLKADFMSIADQFERSTKEIASLYMAQVLKRGSRQDYEVDGDEIDAEAMERDEEEGRRRGASALNSAAGASALPRRGSAVTTGTSTTFDDENIGAELKAKRDVMATRLRVAWLKLRPHVVGTTIYNRWDAARSDGTVQWRYRAIGQDDSEEEVQELGGGTCLSALEENLRLLGEASPLATGEGEEAYGGSASASVTAVNGGAAMAASKSAGTEEEKLAASRLTASARRREARRGQSSRPQTSEGLSGAAADGDARDEDAQATESAQAQDGDGNAPIGEGSNDTVTSADVVAPSASASSPPTSSSTPSSSPRAPSVPEKDDATAKALPVHPLEHLHKD</sequence>
<dbReference type="SMART" id="SM01100">
    <property type="entry name" value="CRAL_TRIO_N"/>
    <property type="match status" value="1"/>
</dbReference>
<dbReference type="GeneID" id="37042520"/>
<feature type="compositionally biased region" description="Low complexity" evidence="1">
    <location>
        <begin position="686"/>
        <end position="718"/>
    </location>
</feature>
<protein>
    <recommendedName>
        <fullName evidence="2">CRAL-TRIO domain-containing protein</fullName>
    </recommendedName>
</protein>
<feature type="compositionally biased region" description="Basic and acidic residues" evidence="1">
    <location>
        <begin position="123"/>
        <end position="135"/>
    </location>
</feature>
<name>A0A316YXD6_9BASI</name>
<dbReference type="PANTHER" id="PTHR46590:SF1">
    <property type="entry name" value="PHOSPHATIDYLINOSITOL TRANSFER PROTEIN CSR1"/>
    <property type="match status" value="1"/>
</dbReference>
<dbReference type="SMART" id="SM00516">
    <property type="entry name" value="SEC14"/>
    <property type="match status" value="1"/>
</dbReference>
<dbReference type="InParanoid" id="A0A316YXD6"/>
<dbReference type="RefSeq" id="XP_025380914.1">
    <property type="nucleotide sequence ID" value="XM_025520604.1"/>
</dbReference>
<dbReference type="InterPro" id="IPR011074">
    <property type="entry name" value="CRAL/TRIO_N_dom"/>
</dbReference>
<feature type="compositionally biased region" description="Low complexity" evidence="1">
    <location>
        <begin position="464"/>
        <end position="476"/>
    </location>
</feature>
<proteinExistence type="predicted"/>
<dbReference type="InterPro" id="IPR052432">
    <property type="entry name" value="PITP/CRAL-TRIO"/>
</dbReference>
<evidence type="ECO:0000259" key="2">
    <source>
        <dbReference type="PROSITE" id="PS50191"/>
    </source>
</evidence>
<dbReference type="Proteomes" id="UP000245768">
    <property type="component" value="Unassembled WGS sequence"/>
</dbReference>